<protein>
    <submittedName>
        <fullName evidence="1">Uncharacterized protein</fullName>
    </submittedName>
</protein>
<proteinExistence type="predicted"/>
<evidence type="ECO:0000313" key="2">
    <source>
        <dbReference type="Proteomes" id="UP000601435"/>
    </source>
</evidence>
<name>A0A813BA78_9DINO</name>
<organism evidence="1 2">
    <name type="scientific">Symbiodinium necroappetens</name>
    <dbReference type="NCBI Taxonomy" id="1628268"/>
    <lineage>
        <taxon>Eukaryota</taxon>
        <taxon>Sar</taxon>
        <taxon>Alveolata</taxon>
        <taxon>Dinophyceae</taxon>
        <taxon>Suessiales</taxon>
        <taxon>Symbiodiniaceae</taxon>
        <taxon>Symbiodinium</taxon>
    </lineage>
</organism>
<comment type="caution">
    <text evidence="1">The sequence shown here is derived from an EMBL/GenBank/DDBJ whole genome shotgun (WGS) entry which is preliminary data.</text>
</comment>
<dbReference type="AlphaFoldDB" id="A0A813BA78"/>
<dbReference type="EMBL" id="CAJNJA010068952">
    <property type="protein sequence ID" value="CAE7896510.1"/>
    <property type="molecule type" value="Genomic_DNA"/>
</dbReference>
<gene>
    <name evidence="1" type="ORF">SNEC2469_LOCUS30024</name>
</gene>
<accession>A0A813BA78</accession>
<keyword evidence="2" id="KW-1185">Reference proteome</keyword>
<reference evidence="1" key="1">
    <citation type="submission" date="2021-02" db="EMBL/GenBank/DDBJ databases">
        <authorList>
            <person name="Dougan E. K."/>
            <person name="Rhodes N."/>
            <person name="Thang M."/>
            <person name="Chan C."/>
        </authorList>
    </citation>
    <scope>NUCLEOTIDE SEQUENCE</scope>
</reference>
<sequence length="270" mass="29190">MALLGEAFALGAAPPTPPARLVSTPGRTPEVTLERGMPSALSAAATVLAAGVVAKRRRVAARTAPVAARAQPQQSGGGAADVEELEPFFEEVSGDDPLVLDLEDRLRKMNGASNLTLDMVLNPGTIVNTERDVILLRAELKATPEEDTEKRKKLEDKIEEKQMKIVNEMKLVMTDNLKLEFLVQAILSIVAFGFMCYDAFPWIPDLTWAGINKVGCLAASYEGEDANVYIYMHAALPPDVPTYLVFVPPVCVCVCLCPQNFMCTCAGLSH</sequence>
<evidence type="ECO:0000313" key="1">
    <source>
        <dbReference type="EMBL" id="CAE7896510.1"/>
    </source>
</evidence>
<dbReference type="Proteomes" id="UP000601435">
    <property type="component" value="Unassembled WGS sequence"/>
</dbReference>
<dbReference type="OrthoDB" id="424372at2759"/>